<dbReference type="EMBL" id="CP001804">
    <property type="protein sequence ID" value="ACY17507.1"/>
    <property type="molecule type" value="Genomic_DNA"/>
</dbReference>
<evidence type="ECO:0000313" key="3">
    <source>
        <dbReference type="Proteomes" id="UP000001880"/>
    </source>
</evidence>
<keyword evidence="3" id="KW-1185">Reference proteome</keyword>
<feature type="domain" description="NAD-dependent epimerase/dehydratase" evidence="1">
    <location>
        <begin position="3"/>
        <end position="225"/>
    </location>
</feature>
<dbReference type="PANTHER" id="PTHR43245">
    <property type="entry name" value="BIFUNCTIONAL POLYMYXIN RESISTANCE PROTEIN ARNA"/>
    <property type="match status" value="1"/>
</dbReference>
<reference evidence="2 3" key="1">
    <citation type="journal article" date="2010" name="Stand. Genomic Sci.">
        <title>Complete genome sequence of Haliangium ochraceum type strain (SMP-2).</title>
        <authorList>
            <consortium name="US DOE Joint Genome Institute (JGI-PGF)"/>
            <person name="Ivanova N."/>
            <person name="Daum C."/>
            <person name="Lang E."/>
            <person name="Abt B."/>
            <person name="Kopitz M."/>
            <person name="Saunders E."/>
            <person name="Lapidus A."/>
            <person name="Lucas S."/>
            <person name="Glavina Del Rio T."/>
            <person name="Nolan M."/>
            <person name="Tice H."/>
            <person name="Copeland A."/>
            <person name="Cheng J.F."/>
            <person name="Chen F."/>
            <person name="Bruce D."/>
            <person name="Goodwin L."/>
            <person name="Pitluck S."/>
            <person name="Mavromatis K."/>
            <person name="Pati A."/>
            <person name="Mikhailova N."/>
            <person name="Chen A."/>
            <person name="Palaniappan K."/>
            <person name="Land M."/>
            <person name="Hauser L."/>
            <person name="Chang Y.J."/>
            <person name="Jeffries C.D."/>
            <person name="Detter J.C."/>
            <person name="Brettin T."/>
            <person name="Rohde M."/>
            <person name="Goker M."/>
            <person name="Bristow J."/>
            <person name="Markowitz V."/>
            <person name="Eisen J.A."/>
            <person name="Hugenholtz P."/>
            <person name="Kyrpides N.C."/>
            <person name="Klenk H.P."/>
        </authorList>
    </citation>
    <scope>NUCLEOTIDE SEQUENCE [LARGE SCALE GENOMIC DNA]</scope>
    <source>
        <strain evidence="3">DSM 14365 / CIP 107738 / JCM 11303 / AJ 13395 / SMP-2</strain>
    </source>
</reference>
<gene>
    <name evidence="2" type="ordered locus">Hoch_5018</name>
</gene>
<dbReference type="OrthoDB" id="9811496at2"/>
<dbReference type="CDD" id="cd05240">
    <property type="entry name" value="UDP_G4E_3_SDR_e"/>
    <property type="match status" value="1"/>
</dbReference>
<dbReference type="PANTHER" id="PTHR43245:SF52">
    <property type="entry name" value="NAD-DEPENDENT EPIMERASE_DEHYDRATASE"/>
    <property type="match status" value="1"/>
</dbReference>
<name>D0LVE6_HALO1</name>
<dbReference type="AlphaFoldDB" id="D0LVE6"/>
<dbReference type="STRING" id="502025.Hoch_5018"/>
<dbReference type="InterPro" id="IPR001509">
    <property type="entry name" value="Epimerase_deHydtase"/>
</dbReference>
<organism evidence="2 3">
    <name type="scientific">Haliangium ochraceum (strain DSM 14365 / JCM 11303 / SMP-2)</name>
    <dbReference type="NCBI Taxonomy" id="502025"/>
    <lineage>
        <taxon>Bacteria</taxon>
        <taxon>Pseudomonadati</taxon>
        <taxon>Myxococcota</taxon>
        <taxon>Polyangia</taxon>
        <taxon>Haliangiales</taxon>
        <taxon>Kofleriaceae</taxon>
        <taxon>Haliangium</taxon>
    </lineage>
</organism>
<dbReference type="KEGG" id="hoh:Hoch_5018"/>
<dbReference type="Gene3D" id="3.40.50.720">
    <property type="entry name" value="NAD(P)-binding Rossmann-like Domain"/>
    <property type="match status" value="1"/>
</dbReference>
<evidence type="ECO:0000259" key="1">
    <source>
        <dbReference type="Pfam" id="PF01370"/>
    </source>
</evidence>
<dbReference type="HOGENOM" id="CLU_007383_0_1_7"/>
<evidence type="ECO:0000313" key="2">
    <source>
        <dbReference type="EMBL" id="ACY17507.1"/>
    </source>
</evidence>
<accession>D0LVE6</accession>
<dbReference type="RefSeq" id="WP_012830099.1">
    <property type="nucleotide sequence ID" value="NC_013440.1"/>
</dbReference>
<proteinExistence type="predicted"/>
<dbReference type="Pfam" id="PF01370">
    <property type="entry name" value="Epimerase"/>
    <property type="match status" value="1"/>
</dbReference>
<sequence>MKVLITGISGKMGRLVAQTLLAAGHEVTGIDRRPWPNAPASVEVHQHDIRKRSAADVFRHFRPEAVIHMATVTHISMRSNEDRYRINLYGTRAVFEHCHNFGAKHAIFVGRHTYYGAAPDSPLYHREDEPPIALGAFPELADLVAADLFAGSALWRFPEVSTAVLRICYTLGPNRQGTLAGFLRGPKVPMVLGFDPLFQFLHEADTARAIQLAMEHGLRGVFNVAGPNPVPLSLLARETGNKPVRVPEPLFRLALGRFGLPKLPTGAVEHIKYPVVIDSSEFRKATDFVPAYDEDQTMRAYRDAALR</sequence>
<protein>
    <submittedName>
        <fullName evidence="2">NAD-dependent epimerase/dehydratase</fullName>
    </submittedName>
</protein>
<dbReference type="eggNOG" id="COG0451">
    <property type="taxonomic scope" value="Bacteria"/>
</dbReference>
<dbReference type="InterPro" id="IPR036291">
    <property type="entry name" value="NAD(P)-bd_dom_sf"/>
</dbReference>
<dbReference type="SUPFAM" id="SSF51735">
    <property type="entry name" value="NAD(P)-binding Rossmann-fold domains"/>
    <property type="match status" value="1"/>
</dbReference>
<dbReference type="InterPro" id="IPR050177">
    <property type="entry name" value="Lipid_A_modif_metabolic_enz"/>
</dbReference>
<dbReference type="Proteomes" id="UP000001880">
    <property type="component" value="Chromosome"/>
</dbReference>